<dbReference type="GeneID" id="27347756"/>
<protein>
    <submittedName>
        <fullName evidence="2">Uncharacterized protein</fullName>
    </submittedName>
</protein>
<evidence type="ECO:0000256" key="1">
    <source>
        <dbReference type="SAM" id="MobiDB-lite"/>
    </source>
</evidence>
<feature type="compositionally biased region" description="Polar residues" evidence="1">
    <location>
        <begin position="186"/>
        <end position="199"/>
    </location>
</feature>
<reference evidence="2 3" key="1">
    <citation type="submission" date="2015-01" db="EMBL/GenBank/DDBJ databases">
        <title>The Genome Sequence of Cladophialophora immunda CBS83496.</title>
        <authorList>
            <consortium name="The Broad Institute Genomics Platform"/>
            <person name="Cuomo C."/>
            <person name="de Hoog S."/>
            <person name="Gorbushina A."/>
            <person name="Stielow B."/>
            <person name="Teixiera M."/>
            <person name="Abouelleil A."/>
            <person name="Chapman S.B."/>
            <person name="Priest M."/>
            <person name="Young S.K."/>
            <person name="Wortman J."/>
            <person name="Nusbaum C."/>
            <person name="Birren B."/>
        </authorList>
    </citation>
    <scope>NUCLEOTIDE SEQUENCE [LARGE SCALE GENOMIC DNA]</scope>
    <source>
        <strain evidence="2 3">CBS 83496</strain>
    </source>
</reference>
<gene>
    <name evidence="2" type="ORF">PV07_08562</name>
</gene>
<sequence length="256" mass="28789">MPTYRACVRRALSICPLSDRVFLNGFPLRHRWSNHDPIWPNPQRSRVQVCRSGAGVPCGNLPSELSQCLFADRLAPRSSARSADGIRPRFGYRRCWNDHPPSSTRGKGIWRMLMMVVAWKDSPRGPLPRKCDPAAAGYRGNVVSRKPPSTWTGLGYQQRHDMTLPSQSVTHSPYPDRQMSGKAQGRSDTSCRQTKTTRQFPLPRDETTKPLLPGLEIQSAETWSPCLVMLWSVRLAVWLCGCPAVLQSRSPLTMHA</sequence>
<evidence type="ECO:0000313" key="3">
    <source>
        <dbReference type="Proteomes" id="UP000054466"/>
    </source>
</evidence>
<accession>A0A0D2CP90</accession>
<dbReference type="RefSeq" id="XP_016245595.1">
    <property type="nucleotide sequence ID" value="XM_016395739.1"/>
</dbReference>
<proteinExistence type="predicted"/>
<dbReference type="HOGENOM" id="CLU_1085877_0_0_1"/>
<dbReference type="Proteomes" id="UP000054466">
    <property type="component" value="Unassembled WGS sequence"/>
</dbReference>
<keyword evidence="3" id="KW-1185">Reference proteome</keyword>
<evidence type="ECO:0000313" key="2">
    <source>
        <dbReference type="EMBL" id="KIW25379.1"/>
    </source>
</evidence>
<dbReference type="AlphaFoldDB" id="A0A0D2CP90"/>
<feature type="region of interest" description="Disordered" evidence="1">
    <location>
        <begin position="165"/>
        <end position="210"/>
    </location>
</feature>
<organism evidence="2 3">
    <name type="scientific">Cladophialophora immunda</name>
    <dbReference type="NCBI Taxonomy" id="569365"/>
    <lineage>
        <taxon>Eukaryota</taxon>
        <taxon>Fungi</taxon>
        <taxon>Dikarya</taxon>
        <taxon>Ascomycota</taxon>
        <taxon>Pezizomycotina</taxon>
        <taxon>Eurotiomycetes</taxon>
        <taxon>Chaetothyriomycetidae</taxon>
        <taxon>Chaetothyriales</taxon>
        <taxon>Herpotrichiellaceae</taxon>
        <taxon>Cladophialophora</taxon>
    </lineage>
</organism>
<name>A0A0D2CP90_9EURO</name>
<dbReference type="VEuPathDB" id="FungiDB:PV07_08562"/>
<dbReference type="EMBL" id="KN847044">
    <property type="protein sequence ID" value="KIW25379.1"/>
    <property type="molecule type" value="Genomic_DNA"/>
</dbReference>